<evidence type="ECO:0000313" key="2">
    <source>
        <dbReference type="EMBL" id="KAF4680711.1"/>
    </source>
</evidence>
<evidence type="ECO:0000313" key="3">
    <source>
        <dbReference type="Proteomes" id="UP000574390"/>
    </source>
</evidence>
<organism evidence="2 3">
    <name type="scientific">Perkinsus olseni</name>
    <name type="common">Perkinsus atlanticus</name>
    <dbReference type="NCBI Taxonomy" id="32597"/>
    <lineage>
        <taxon>Eukaryota</taxon>
        <taxon>Sar</taxon>
        <taxon>Alveolata</taxon>
        <taxon>Perkinsozoa</taxon>
        <taxon>Perkinsea</taxon>
        <taxon>Perkinsida</taxon>
        <taxon>Perkinsidae</taxon>
        <taxon>Perkinsus</taxon>
    </lineage>
</organism>
<name>A0A7J6NCQ7_PEROL</name>
<feature type="non-terminal residue" evidence="2">
    <location>
        <position position="1"/>
    </location>
</feature>
<dbReference type="EMBL" id="JABANM010037746">
    <property type="protein sequence ID" value="KAF4680711.1"/>
    <property type="molecule type" value="Genomic_DNA"/>
</dbReference>
<reference evidence="2 3" key="1">
    <citation type="submission" date="2020-04" db="EMBL/GenBank/DDBJ databases">
        <title>Perkinsus olseni comparative genomics.</title>
        <authorList>
            <person name="Bogema D.R."/>
        </authorList>
    </citation>
    <scope>NUCLEOTIDE SEQUENCE [LARGE SCALE GENOMIC DNA]</scope>
    <source>
        <strain evidence="2">ATCC PRA-205</strain>
    </source>
</reference>
<proteinExistence type="predicted"/>
<gene>
    <name evidence="2" type="ORF">FOZ62_010636</name>
</gene>
<comment type="caution">
    <text evidence="2">The sequence shown here is derived from an EMBL/GenBank/DDBJ whole genome shotgun (WGS) entry which is preliminary data.</text>
</comment>
<feature type="coiled-coil region" evidence="1">
    <location>
        <begin position="144"/>
        <end position="171"/>
    </location>
</feature>
<dbReference type="Proteomes" id="UP000574390">
    <property type="component" value="Unassembled WGS sequence"/>
</dbReference>
<feature type="non-terminal residue" evidence="2">
    <location>
        <position position="183"/>
    </location>
</feature>
<protein>
    <submittedName>
        <fullName evidence="2">Uncharacterized protein</fullName>
    </submittedName>
</protein>
<keyword evidence="1" id="KW-0175">Coiled coil</keyword>
<sequence>REVEGDGKGIKDPYMKLLGKNRLLRIKLEKLPGKDTGKRASMTYRDALYVNQGQQSLGTMKIRRVLTPPKQSQIKTVVIKPNNLPGGEAHKNEALGQLKDHVDQKLSNLKIDRIVKRWDDIIVRAPLDREDMTTFLEKLVMIYKDEFVGEKEDLKAQAKALERELNVDEWIFMRTTKKFFIIR</sequence>
<accession>A0A7J6NCQ7</accession>
<evidence type="ECO:0000256" key="1">
    <source>
        <dbReference type="SAM" id="Coils"/>
    </source>
</evidence>
<dbReference type="AlphaFoldDB" id="A0A7J6NCQ7"/>